<dbReference type="Proteomes" id="UP000738431">
    <property type="component" value="Chromosome"/>
</dbReference>
<evidence type="ECO:0000256" key="10">
    <source>
        <dbReference type="RuleBase" id="RU003915"/>
    </source>
</evidence>
<organism evidence="12 13">
    <name type="scientific">Actomonas aquatica</name>
    <dbReference type="NCBI Taxonomy" id="2866162"/>
    <lineage>
        <taxon>Bacteria</taxon>
        <taxon>Pseudomonadati</taxon>
        <taxon>Verrucomicrobiota</taxon>
        <taxon>Opitutia</taxon>
        <taxon>Opitutales</taxon>
        <taxon>Opitutaceae</taxon>
        <taxon>Actomonas</taxon>
    </lineage>
</organism>
<reference evidence="12 13" key="1">
    <citation type="submission" date="2021-08" db="EMBL/GenBank/DDBJ databases">
        <authorList>
            <person name="Zhang D."/>
            <person name="Zhang A."/>
            <person name="Wang L."/>
        </authorList>
    </citation>
    <scope>NUCLEOTIDE SEQUENCE [LARGE SCALE GENOMIC DNA]</scope>
    <source>
        <strain evidence="12 13">WL0086</strain>
    </source>
</reference>
<evidence type="ECO:0000256" key="5">
    <source>
        <dbReference type="ARBA" id="ARBA00023110"/>
    </source>
</evidence>
<dbReference type="InterPro" id="IPR046357">
    <property type="entry name" value="PPIase_dom_sf"/>
</dbReference>
<dbReference type="RefSeq" id="WP_221033088.1">
    <property type="nucleotide sequence ID" value="NZ_CP139781.1"/>
</dbReference>
<name>A0ABZ1C5J3_9BACT</name>
<evidence type="ECO:0000256" key="3">
    <source>
        <dbReference type="ARBA" id="ARBA00006577"/>
    </source>
</evidence>
<comment type="similarity">
    <text evidence="3 10">Belongs to the FKBP-type PPIase family.</text>
</comment>
<dbReference type="Pfam" id="PF00254">
    <property type="entry name" value="FKBP_C"/>
    <property type="match status" value="1"/>
</dbReference>
<evidence type="ECO:0000256" key="2">
    <source>
        <dbReference type="ARBA" id="ARBA00004496"/>
    </source>
</evidence>
<sequence length="159" mass="16905">MSETRRVVTFHYTLKNAAGKLLDTSQGGQPITYLEGGGMIIDGLDQALRTWEPGAKGTVEVPAAQAYGERDPSQVRKVPRHVMPVEGELKVGDQFQTAPDPGAPVVTVVGIEDDGVMLDANHPLAGMDLSFEVELVSTRAATAKELEHGHVHGPGDHCG</sequence>
<dbReference type="GO" id="GO:0016853">
    <property type="term" value="F:isomerase activity"/>
    <property type="evidence" value="ECO:0007669"/>
    <property type="project" value="UniProtKB-KW"/>
</dbReference>
<gene>
    <name evidence="12" type="ORF">K1X11_017600</name>
</gene>
<evidence type="ECO:0000256" key="1">
    <source>
        <dbReference type="ARBA" id="ARBA00000971"/>
    </source>
</evidence>
<feature type="domain" description="PPIase FKBP-type" evidence="11">
    <location>
        <begin position="5"/>
        <end position="81"/>
    </location>
</feature>
<dbReference type="InterPro" id="IPR001179">
    <property type="entry name" value="PPIase_FKBP_dom"/>
</dbReference>
<reference evidence="12 13" key="2">
    <citation type="submission" date="2023-12" db="EMBL/GenBank/DDBJ databases">
        <title>Description of an unclassified Opitutus bacterium of Verrucomicrobiota.</title>
        <authorList>
            <person name="Zhang D.-F."/>
        </authorList>
    </citation>
    <scope>NUCLEOTIDE SEQUENCE [LARGE SCALE GENOMIC DNA]</scope>
    <source>
        <strain evidence="12 13">WL0086</strain>
    </source>
</reference>
<keyword evidence="4" id="KW-0963">Cytoplasm</keyword>
<evidence type="ECO:0000256" key="8">
    <source>
        <dbReference type="ARBA" id="ARBA00037071"/>
    </source>
</evidence>
<keyword evidence="5 9" id="KW-0697">Rotamase</keyword>
<proteinExistence type="inferred from homology"/>
<keyword evidence="13" id="KW-1185">Reference proteome</keyword>
<accession>A0ABZ1C5J3</accession>
<comment type="function">
    <text evidence="8">Also involved in hydrogenase metallocenter assembly, probably by participating in the nickel insertion step. This function in hydrogenase biosynthesis requires chaperone activity and the presence of the metal-binding domain, but not PPIase activity.</text>
</comment>
<evidence type="ECO:0000259" key="11">
    <source>
        <dbReference type="PROSITE" id="PS50059"/>
    </source>
</evidence>
<evidence type="ECO:0000256" key="4">
    <source>
        <dbReference type="ARBA" id="ARBA00022490"/>
    </source>
</evidence>
<dbReference type="SUPFAM" id="SSF54534">
    <property type="entry name" value="FKBP-like"/>
    <property type="match status" value="1"/>
</dbReference>
<dbReference type="PROSITE" id="PS50059">
    <property type="entry name" value="FKBP_PPIASE"/>
    <property type="match status" value="1"/>
</dbReference>
<dbReference type="EC" id="5.2.1.8" evidence="10"/>
<dbReference type="PANTHER" id="PTHR47861">
    <property type="entry name" value="FKBP-TYPE PEPTIDYL-PROLYL CIS-TRANS ISOMERASE SLYD"/>
    <property type="match status" value="1"/>
</dbReference>
<evidence type="ECO:0000256" key="6">
    <source>
        <dbReference type="ARBA" id="ARBA00023186"/>
    </source>
</evidence>
<evidence type="ECO:0000313" key="12">
    <source>
        <dbReference type="EMBL" id="WRQ86630.1"/>
    </source>
</evidence>
<comment type="catalytic activity">
    <reaction evidence="1 9 10">
        <text>[protein]-peptidylproline (omega=180) = [protein]-peptidylproline (omega=0)</text>
        <dbReference type="Rhea" id="RHEA:16237"/>
        <dbReference type="Rhea" id="RHEA-COMP:10747"/>
        <dbReference type="Rhea" id="RHEA-COMP:10748"/>
        <dbReference type="ChEBI" id="CHEBI:83833"/>
        <dbReference type="ChEBI" id="CHEBI:83834"/>
        <dbReference type="EC" id="5.2.1.8"/>
    </reaction>
</comment>
<comment type="subcellular location">
    <subcellularLocation>
        <location evidence="2">Cytoplasm</location>
    </subcellularLocation>
</comment>
<keyword evidence="7 9" id="KW-0413">Isomerase</keyword>
<keyword evidence="6" id="KW-0143">Chaperone</keyword>
<protein>
    <recommendedName>
        <fullName evidence="10">Peptidyl-prolyl cis-trans isomerase</fullName>
        <ecNumber evidence="10">5.2.1.8</ecNumber>
    </recommendedName>
</protein>
<evidence type="ECO:0000256" key="9">
    <source>
        <dbReference type="PROSITE-ProRule" id="PRU00277"/>
    </source>
</evidence>
<dbReference type="PANTHER" id="PTHR47861:SF3">
    <property type="entry name" value="FKBP-TYPE PEPTIDYL-PROLYL CIS-TRANS ISOMERASE SLYD"/>
    <property type="match status" value="1"/>
</dbReference>
<dbReference type="EMBL" id="CP139781">
    <property type="protein sequence ID" value="WRQ86630.1"/>
    <property type="molecule type" value="Genomic_DNA"/>
</dbReference>
<dbReference type="Gene3D" id="3.10.50.40">
    <property type="match status" value="1"/>
</dbReference>
<evidence type="ECO:0000313" key="13">
    <source>
        <dbReference type="Proteomes" id="UP000738431"/>
    </source>
</evidence>
<evidence type="ECO:0000256" key="7">
    <source>
        <dbReference type="ARBA" id="ARBA00023235"/>
    </source>
</evidence>